<dbReference type="EMBL" id="GGMS01000714">
    <property type="protein sequence ID" value="MBY69917.1"/>
    <property type="molecule type" value="Transcribed_RNA"/>
</dbReference>
<evidence type="ECO:0000313" key="2">
    <source>
        <dbReference type="EMBL" id="MBY69917.1"/>
    </source>
</evidence>
<reference evidence="2" key="1">
    <citation type="submission" date="2018-04" db="EMBL/GenBank/DDBJ databases">
        <title>Transcriptome assembly of Sipha flava.</title>
        <authorList>
            <person name="Scully E.D."/>
            <person name="Geib S.M."/>
            <person name="Palmer N.A."/>
            <person name="Koch K."/>
            <person name="Bradshaw J."/>
            <person name="Heng-Moss T."/>
            <person name="Sarath G."/>
        </authorList>
    </citation>
    <scope>NUCLEOTIDE SEQUENCE</scope>
</reference>
<feature type="signal peptide" evidence="1">
    <location>
        <begin position="1"/>
        <end position="26"/>
    </location>
</feature>
<dbReference type="AlphaFoldDB" id="A0A2S2PWJ5"/>
<organism evidence="2">
    <name type="scientific">Sipha flava</name>
    <name type="common">yellow sugarcane aphid</name>
    <dbReference type="NCBI Taxonomy" id="143950"/>
    <lineage>
        <taxon>Eukaryota</taxon>
        <taxon>Metazoa</taxon>
        <taxon>Ecdysozoa</taxon>
        <taxon>Arthropoda</taxon>
        <taxon>Hexapoda</taxon>
        <taxon>Insecta</taxon>
        <taxon>Pterygota</taxon>
        <taxon>Neoptera</taxon>
        <taxon>Paraneoptera</taxon>
        <taxon>Hemiptera</taxon>
        <taxon>Sternorrhyncha</taxon>
        <taxon>Aphidomorpha</taxon>
        <taxon>Aphidoidea</taxon>
        <taxon>Aphididae</taxon>
        <taxon>Sipha</taxon>
    </lineage>
</organism>
<accession>A0A2S2PWJ5</accession>
<dbReference type="RefSeq" id="XP_025405361.1">
    <property type="nucleotide sequence ID" value="XM_025549576.1"/>
</dbReference>
<keyword evidence="1" id="KW-0732">Signal</keyword>
<protein>
    <submittedName>
        <fullName evidence="4">Uncharacterized protein LOC112679683</fullName>
    </submittedName>
</protein>
<evidence type="ECO:0000256" key="1">
    <source>
        <dbReference type="SAM" id="SignalP"/>
    </source>
</evidence>
<dbReference type="GeneID" id="112679683"/>
<keyword evidence="3" id="KW-1185">Reference proteome</keyword>
<dbReference type="OrthoDB" id="8180485at2759"/>
<gene>
    <name evidence="4" type="primary">LOC112679683</name>
    <name evidence="2" type="ORF">g.25378</name>
</gene>
<evidence type="ECO:0000313" key="3">
    <source>
        <dbReference type="Proteomes" id="UP000694846"/>
    </source>
</evidence>
<proteinExistence type="predicted"/>
<reference evidence="4" key="2">
    <citation type="submission" date="2025-04" db="UniProtKB">
        <authorList>
            <consortium name="RefSeq"/>
        </authorList>
    </citation>
    <scope>IDENTIFICATION</scope>
    <source>
        <tissue evidence="4">Whole body</tissue>
    </source>
</reference>
<dbReference type="Proteomes" id="UP000694846">
    <property type="component" value="Unplaced"/>
</dbReference>
<name>A0A2S2PWJ5_9HEMI</name>
<sequence length="118" mass="13056">MKSDGPVLTFCVFVCVIAVAVPLVTGSTYFGGTTGVVQGPGFRRDPLMAMYKAIYCRNKQCPNWRCQDDSAMIHGHCCGCHNSFEVNVPVLCVEDLKCPLKMKNLCDDYHFMITCCCS</sequence>
<evidence type="ECO:0000313" key="4">
    <source>
        <dbReference type="RefSeq" id="XP_025405361.1"/>
    </source>
</evidence>
<feature type="chain" id="PRO_5044578938" evidence="1">
    <location>
        <begin position="27"/>
        <end position="118"/>
    </location>
</feature>